<dbReference type="EMBL" id="JACAZI010000019">
    <property type="protein sequence ID" value="KAF7340219.1"/>
    <property type="molecule type" value="Genomic_DNA"/>
</dbReference>
<feature type="domain" description="F-box" evidence="3">
    <location>
        <begin position="94"/>
        <end position="146"/>
    </location>
</feature>
<keyword evidence="1" id="KW-0175">Coiled coil</keyword>
<evidence type="ECO:0000259" key="3">
    <source>
        <dbReference type="Pfam" id="PF12937"/>
    </source>
</evidence>
<protein>
    <recommendedName>
        <fullName evidence="3">F-box domain-containing protein</fullName>
    </recommendedName>
</protein>
<keyword evidence="5" id="KW-1185">Reference proteome</keyword>
<name>A0A8H6XGW1_9AGAR</name>
<proteinExistence type="predicted"/>
<dbReference type="InterPro" id="IPR032675">
    <property type="entry name" value="LRR_dom_sf"/>
</dbReference>
<evidence type="ECO:0000256" key="1">
    <source>
        <dbReference type="SAM" id="Coils"/>
    </source>
</evidence>
<dbReference type="AlphaFoldDB" id="A0A8H6XGW1"/>
<reference evidence="4" key="1">
    <citation type="submission" date="2020-05" db="EMBL/GenBank/DDBJ databases">
        <title>Mycena genomes resolve the evolution of fungal bioluminescence.</title>
        <authorList>
            <person name="Tsai I.J."/>
        </authorList>
    </citation>
    <scope>NUCLEOTIDE SEQUENCE</scope>
    <source>
        <strain evidence="4">CCC161011</strain>
    </source>
</reference>
<evidence type="ECO:0000256" key="2">
    <source>
        <dbReference type="SAM" id="MobiDB-lite"/>
    </source>
</evidence>
<organism evidence="4 5">
    <name type="scientific">Mycena venus</name>
    <dbReference type="NCBI Taxonomy" id="2733690"/>
    <lineage>
        <taxon>Eukaryota</taxon>
        <taxon>Fungi</taxon>
        <taxon>Dikarya</taxon>
        <taxon>Basidiomycota</taxon>
        <taxon>Agaricomycotina</taxon>
        <taxon>Agaricomycetes</taxon>
        <taxon>Agaricomycetidae</taxon>
        <taxon>Agaricales</taxon>
        <taxon>Marasmiineae</taxon>
        <taxon>Mycenaceae</taxon>
        <taxon>Mycena</taxon>
    </lineage>
</organism>
<feature type="region of interest" description="Disordered" evidence="2">
    <location>
        <begin position="555"/>
        <end position="578"/>
    </location>
</feature>
<dbReference type="Pfam" id="PF12937">
    <property type="entry name" value="F-box-like"/>
    <property type="match status" value="1"/>
</dbReference>
<evidence type="ECO:0000313" key="5">
    <source>
        <dbReference type="Proteomes" id="UP000620124"/>
    </source>
</evidence>
<dbReference type="Gene3D" id="1.20.1280.50">
    <property type="match status" value="1"/>
</dbReference>
<feature type="compositionally biased region" description="Acidic residues" evidence="2">
    <location>
        <begin position="559"/>
        <end position="572"/>
    </location>
</feature>
<dbReference type="OrthoDB" id="2954113at2759"/>
<feature type="coiled-coil region" evidence="1">
    <location>
        <begin position="48"/>
        <end position="75"/>
    </location>
</feature>
<accession>A0A8H6XGW1</accession>
<feature type="region of interest" description="Disordered" evidence="2">
    <location>
        <begin position="1"/>
        <end position="26"/>
    </location>
</feature>
<dbReference type="Gene3D" id="3.80.10.10">
    <property type="entry name" value="Ribonuclease Inhibitor"/>
    <property type="match status" value="1"/>
</dbReference>
<evidence type="ECO:0000313" key="4">
    <source>
        <dbReference type="EMBL" id="KAF7340219.1"/>
    </source>
</evidence>
<gene>
    <name evidence="4" type="ORF">MVEN_01940600</name>
</gene>
<dbReference type="InterPro" id="IPR001810">
    <property type="entry name" value="F-box_dom"/>
</dbReference>
<comment type="caution">
    <text evidence="4">The sequence shown here is derived from an EMBL/GenBank/DDBJ whole genome shotgun (WGS) entry which is preliminary data.</text>
</comment>
<sequence>MGGESTRKTPSKKFHVETRRRPTTTSWGVKNCNDPLSKLEIGSIYASIEGASCELKKLEHDLKAAKNTVKALTNAHKSMRAFIAAERALLSPIRALPAELLAQIFVHYASAFITHGGYIIAALTVSQVCRTWRKVAHATAILWFRFPLYYTGTYGSTIPENQMALYRAWSARSGALSHDVQLRKASAAMVARDEQDWPDSEPVYLNPERYSGSKCDSSKHRWRRLDLEYRADSSFRLEGIGSVRSLVIHIFEAEKRKYRHELVKWAFELEELVLRCAPDSCFDKPIFLPLLPLKKIKRCEMSSFPLTNGLQILDEAKALEKLTWTTAYCITDSETNIRPVTTNVHTLDLSVWDILNDSLSPLFDKLTAPKLHTIQIQWMYRQDPYDEVSPDWASANFISFLTRSEVSLTSLTLLHANICEEELIALLEQTPLLVHFSLSDRYARRDDGIAQMLGPRILRRLLPHVPGELDSPLVPKLEVLRLRGGFDGTEMCDADILRVFEARYPYAPEAETEYARLKEGAFHLMRPADEQLGGKLSLAERAANLVVRGLDFDFTTLEPDPDDPQEECESDSEGSTSS</sequence>
<dbReference type="Proteomes" id="UP000620124">
    <property type="component" value="Unassembled WGS sequence"/>
</dbReference>